<feature type="compositionally biased region" description="Low complexity" evidence="1">
    <location>
        <begin position="124"/>
        <end position="133"/>
    </location>
</feature>
<sequence length="175" mass="19435">MAPDTKVPDGQTAGRTDNAKTISLHLWRGIKNILTMVKFLTMVEPNTLIKGSEGTPERITSMNKAQKAQKAQKVPKHTYEQGSEGSEGIYEQNTPMNKAQKAPINATRQGSEGTYEHLKSPPKAHVSASHTHTSSHAESIKILYLSLVIKQWTVATPQNRLYKELVKLQTASRKF</sequence>
<gene>
    <name evidence="2" type="ORF">DPMN_004900</name>
</gene>
<reference evidence="2" key="1">
    <citation type="journal article" date="2019" name="bioRxiv">
        <title>The Genome of the Zebra Mussel, Dreissena polymorpha: A Resource for Invasive Species Research.</title>
        <authorList>
            <person name="McCartney M.A."/>
            <person name="Auch B."/>
            <person name="Kono T."/>
            <person name="Mallez S."/>
            <person name="Zhang Y."/>
            <person name="Obille A."/>
            <person name="Becker A."/>
            <person name="Abrahante J.E."/>
            <person name="Garbe J."/>
            <person name="Badalamenti J.P."/>
            <person name="Herman A."/>
            <person name="Mangelson H."/>
            <person name="Liachko I."/>
            <person name="Sullivan S."/>
            <person name="Sone E.D."/>
            <person name="Koren S."/>
            <person name="Silverstein K.A.T."/>
            <person name="Beckman K.B."/>
            <person name="Gohl D.M."/>
        </authorList>
    </citation>
    <scope>NUCLEOTIDE SEQUENCE</scope>
    <source>
        <strain evidence="2">Duluth1</strain>
        <tissue evidence="2">Whole animal</tissue>
    </source>
</reference>
<dbReference type="EMBL" id="JAIWYP010000001">
    <property type="protein sequence ID" value="KAH3880978.1"/>
    <property type="molecule type" value="Genomic_DNA"/>
</dbReference>
<name>A0A9D4RW30_DREPO</name>
<evidence type="ECO:0000313" key="2">
    <source>
        <dbReference type="EMBL" id="KAH3880978.1"/>
    </source>
</evidence>
<organism evidence="2 3">
    <name type="scientific">Dreissena polymorpha</name>
    <name type="common">Zebra mussel</name>
    <name type="synonym">Mytilus polymorpha</name>
    <dbReference type="NCBI Taxonomy" id="45954"/>
    <lineage>
        <taxon>Eukaryota</taxon>
        <taxon>Metazoa</taxon>
        <taxon>Spiralia</taxon>
        <taxon>Lophotrochozoa</taxon>
        <taxon>Mollusca</taxon>
        <taxon>Bivalvia</taxon>
        <taxon>Autobranchia</taxon>
        <taxon>Heteroconchia</taxon>
        <taxon>Euheterodonta</taxon>
        <taxon>Imparidentia</taxon>
        <taxon>Neoheterodontei</taxon>
        <taxon>Myida</taxon>
        <taxon>Dreissenoidea</taxon>
        <taxon>Dreissenidae</taxon>
        <taxon>Dreissena</taxon>
    </lineage>
</organism>
<evidence type="ECO:0000313" key="3">
    <source>
        <dbReference type="Proteomes" id="UP000828390"/>
    </source>
</evidence>
<dbReference type="Proteomes" id="UP000828390">
    <property type="component" value="Unassembled WGS sequence"/>
</dbReference>
<reference evidence="2" key="2">
    <citation type="submission" date="2020-11" db="EMBL/GenBank/DDBJ databases">
        <authorList>
            <person name="McCartney M.A."/>
            <person name="Auch B."/>
            <person name="Kono T."/>
            <person name="Mallez S."/>
            <person name="Becker A."/>
            <person name="Gohl D.M."/>
            <person name="Silverstein K.A.T."/>
            <person name="Koren S."/>
            <person name="Bechman K.B."/>
            <person name="Herman A."/>
            <person name="Abrahante J.E."/>
            <person name="Garbe J."/>
        </authorList>
    </citation>
    <scope>NUCLEOTIDE SEQUENCE</scope>
    <source>
        <strain evidence="2">Duluth1</strain>
        <tissue evidence="2">Whole animal</tissue>
    </source>
</reference>
<protein>
    <submittedName>
        <fullName evidence="2">Uncharacterized protein</fullName>
    </submittedName>
</protein>
<evidence type="ECO:0000256" key="1">
    <source>
        <dbReference type="SAM" id="MobiDB-lite"/>
    </source>
</evidence>
<dbReference type="AlphaFoldDB" id="A0A9D4RW30"/>
<feature type="region of interest" description="Disordered" evidence="1">
    <location>
        <begin position="66"/>
        <end position="133"/>
    </location>
</feature>
<keyword evidence="3" id="KW-1185">Reference proteome</keyword>
<accession>A0A9D4RW30</accession>
<proteinExistence type="predicted"/>
<comment type="caution">
    <text evidence="2">The sequence shown here is derived from an EMBL/GenBank/DDBJ whole genome shotgun (WGS) entry which is preliminary data.</text>
</comment>